<name>A0A182RTP1_ANOFN</name>
<dbReference type="VEuPathDB" id="VectorBase:AFUN009644"/>
<dbReference type="InterPro" id="IPR001012">
    <property type="entry name" value="UBX_dom"/>
</dbReference>
<dbReference type="GO" id="GO:0005829">
    <property type="term" value="C:cytosol"/>
    <property type="evidence" value="ECO:0007669"/>
    <property type="project" value="TreeGrafter"/>
</dbReference>
<dbReference type="GO" id="GO:0005634">
    <property type="term" value="C:nucleus"/>
    <property type="evidence" value="ECO:0007669"/>
    <property type="project" value="TreeGrafter"/>
</dbReference>
<dbReference type="PANTHER" id="PTHR23333:SF20">
    <property type="entry name" value="NSFL1 COFACTOR P47"/>
    <property type="match status" value="1"/>
</dbReference>
<accession>A0A182RTP1</accession>
<protein>
    <submittedName>
        <fullName evidence="4">Uncharacterized protein</fullName>
    </submittedName>
</protein>
<dbReference type="GO" id="GO:0043161">
    <property type="term" value="P:proteasome-mediated ubiquitin-dependent protein catabolic process"/>
    <property type="evidence" value="ECO:0007669"/>
    <property type="project" value="TreeGrafter"/>
</dbReference>
<dbReference type="InterPro" id="IPR029071">
    <property type="entry name" value="Ubiquitin-like_domsf"/>
</dbReference>
<dbReference type="GO" id="GO:0043130">
    <property type="term" value="F:ubiquitin binding"/>
    <property type="evidence" value="ECO:0007669"/>
    <property type="project" value="TreeGrafter"/>
</dbReference>
<dbReference type="SUPFAM" id="SSF46934">
    <property type="entry name" value="UBA-like"/>
    <property type="match status" value="1"/>
</dbReference>
<dbReference type="CDD" id="cd14348">
    <property type="entry name" value="UBA_p47"/>
    <property type="match status" value="1"/>
</dbReference>
<dbReference type="GO" id="GO:0007030">
    <property type="term" value="P:Golgi organization"/>
    <property type="evidence" value="ECO:0007669"/>
    <property type="project" value="TreeGrafter"/>
</dbReference>
<dbReference type="OrthoDB" id="25887at2759"/>
<evidence type="ECO:0000313" key="4">
    <source>
        <dbReference type="EnsemblMetazoa" id="AFUN009644-PA"/>
    </source>
</evidence>
<dbReference type="SUPFAM" id="SSF102848">
    <property type="entry name" value="NSFL1 (p97 ATPase) cofactor p47, SEP domain"/>
    <property type="match status" value="1"/>
</dbReference>
<feature type="domain" description="SEP" evidence="3">
    <location>
        <begin position="188"/>
        <end position="252"/>
    </location>
</feature>
<dbReference type="PROSITE" id="PS50033">
    <property type="entry name" value="UBX"/>
    <property type="match status" value="1"/>
</dbReference>
<dbReference type="AlphaFoldDB" id="A0A182RTP1"/>
<feature type="compositionally biased region" description="Polar residues" evidence="1">
    <location>
        <begin position="78"/>
        <end position="89"/>
    </location>
</feature>
<dbReference type="GO" id="GO:0031468">
    <property type="term" value="P:nuclear membrane reassembly"/>
    <property type="evidence" value="ECO:0007669"/>
    <property type="project" value="TreeGrafter"/>
</dbReference>
<feature type="compositionally biased region" description="Low complexity" evidence="1">
    <location>
        <begin position="276"/>
        <end position="297"/>
    </location>
</feature>
<feature type="domain" description="UBX" evidence="2">
    <location>
        <begin position="312"/>
        <end position="389"/>
    </location>
</feature>
<dbReference type="Gene3D" id="3.10.20.90">
    <property type="entry name" value="Phosphatidylinositol 3-kinase Catalytic Subunit, Chain A, domain 1"/>
    <property type="match status" value="1"/>
</dbReference>
<dbReference type="Gene3D" id="3.30.420.210">
    <property type="entry name" value="SEP domain"/>
    <property type="match status" value="1"/>
</dbReference>
<dbReference type="VEuPathDB" id="VectorBase:AFUN2_012911"/>
<dbReference type="GO" id="GO:0061025">
    <property type="term" value="P:membrane fusion"/>
    <property type="evidence" value="ECO:0007669"/>
    <property type="project" value="TreeGrafter"/>
</dbReference>
<organism evidence="4">
    <name type="scientific">Anopheles funestus</name>
    <name type="common">African malaria mosquito</name>
    <dbReference type="NCBI Taxonomy" id="62324"/>
    <lineage>
        <taxon>Eukaryota</taxon>
        <taxon>Metazoa</taxon>
        <taxon>Ecdysozoa</taxon>
        <taxon>Arthropoda</taxon>
        <taxon>Hexapoda</taxon>
        <taxon>Insecta</taxon>
        <taxon>Pterygota</taxon>
        <taxon>Neoptera</taxon>
        <taxon>Endopterygota</taxon>
        <taxon>Diptera</taxon>
        <taxon>Nematocera</taxon>
        <taxon>Culicoidea</taxon>
        <taxon>Culicidae</taxon>
        <taxon>Anophelinae</taxon>
        <taxon>Anopheles</taxon>
    </lineage>
</organism>
<evidence type="ECO:0000256" key="1">
    <source>
        <dbReference type="SAM" id="MobiDB-lite"/>
    </source>
</evidence>
<dbReference type="RefSeq" id="XP_049293095.1">
    <property type="nucleotide sequence ID" value="XM_049437138.1"/>
</dbReference>
<dbReference type="InterPro" id="IPR012989">
    <property type="entry name" value="SEP_domain"/>
</dbReference>
<dbReference type="EnsemblMetazoa" id="AFUN009644-RA">
    <property type="protein sequence ID" value="AFUN009644-PA"/>
    <property type="gene ID" value="AFUN009644"/>
</dbReference>
<dbReference type="Pfam" id="PF14555">
    <property type="entry name" value="UBA_4"/>
    <property type="match status" value="1"/>
</dbReference>
<evidence type="ECO:0000259" key="2">
    <source>
        <dbReference type="PROSITE" id="PS50033"/>
    </source>
</evidence>
<dbReference type="InterPro" id="IPR036241">
    <property type="entry name" value="NSFL1C_SEP_dom_sf"/>
</dbReference>
<dbReference type="Gene3D" id="1.10.8.10">
    <property type="entry name" value="DNA helicase RuvA subunit, C-terminal domain"/>
    <property type="match status" value="1"/>
</dbReference>
<dbReference type="STRING" id="62324.A0A182RTP1"/>
<dbReference type="SMART" id="SM00166">
    <property type="entry name" value="UBX"/>
    <property type="match status" value="1"/>
</dbReference>
<evidence type="ECO:0000259" key="3">
    <source>
        <dbReference type="PROSITE" id="PS51399"/>
    </source>
</evidence>
<dbReference type="Pfam" id="PF08059">
    <property type="entry name" value="SEP"/>
    <property type="match status" value="1"/>
</dbReference>
<dbReference type="SUPFAM" id="SSF54236">
    <property type="entry name" value="Ubiquitin-like"/>
    <property type="match status" value="1"/>
</dbReference>
<feature type="region of interest" description="Disordered" evidence="1">
    <location>
        <begin position="44"/>
        <end position="123"/>
    </location>
</feature>
<dbReference type="SMART" id="SM00553">
    <property type="entry name" value="SEP"/>
    <property type="match status" value="1"/>
</dbReference>
<dbReference type="Pfam" id="PF00789">
    <property type="entry name" value="UBX"/>
    <property type="match status" value="1"/>
</dbReference>
<dbReference type="GO" id="GO:0000045">
    <property type="term" value="P:autophagosome assembly"/>
    <property type="evidence" value="ECO:0007669"/>
    <property type="project" value="TreeGrafter"/>
</dbReference>
<feature type="compositionally biased region" description="Acidic residues" evidence="1">
    <location>
        <begin position="44"/>
        <end position="56"/>
    </location>
</feature>
<dbReference type="PROSITE" id="PS51399">
    <property type="entry name" value="SEP"/>
    <property type="match status" value="1"/>
</dbReference>
<dbReference type="CDD" id="cd01770">
    <property type="entry name" value="UBX_UBXN2"/>
    <property type="match status" value="1"/>
</dbReference>
<dbReference type="CTD" id="35674"/>
<reference evidence="4" key="1">
    <citation type="submission" date="2020-05" db="UniProtKB">
        <authorList>
            <consortium name="EnsemblMetazoa"/>
        </authorList>
    </citation>
    <scope>IDENTIFICATION</scope>
    <source>
        <strain evidence="4">FUMOZ</strain>
    </source>
</reference>
<sequence>MSSNNEQVKQFAQITGASEERAKFFVDAANGELQVALSNFYEGENDDADISDEENPPAEPSIQFARAEKTKGKKAPKPQSNIATLHTLHSSSSEDEEEQGQAFYAGGSERSGQQVLGPPRKNPIKDYVSEIFRSAQQGNLETFDPSDESGGSSWSLYAGTGYRLGQTEDDHQEVAPRGSRTAASAQNLEIVTLTLWRQGFVINDGELRLYEDPANREFFESITRGEIPEELRSKGQTMFRVDLKDNRHEDYVKRSKPFKAFGGSGQTLGSPVPPMGTASSSSSNANTTSSSSASGSNEDNEKRASDELALDSSQPTTMLQIRLADGSRLSARFNQTHTVEHVRRYIVNARPQYGAQNFALMTTFPSKELSDGAQSLKEAGLLNAAIMQRLN</sequence>
<dbReference type="PANTHER" id="PTHR23333">
    <property type="entry name" value="UBX DOMAIN CONTAINING PROTEIN"/>
    <property type="match status" value="1"/>
</dbReference>
<dbReference type="KEGG" id="afun:125768878"/>
<dbReference type="GeneID" id="125768878"/>
<proteinExistence type="predicted"/>
<feature type="region of interest" description="Disordered" evidence="1">
    <location>
        <begin position="254"/>
        <end position="313"/>
    </location>
</feature>
<dbReference type="InterPro" id="IPR009060">
    <property type="entry name" value="UBA-like_sf"/>
</dbReference>